<dbReference type="InterPro" id="IPR001763">
    <property type="entry name" value="Rhodanese-like_dom"/>
</dbReference>
<dbReference type="EMBL" id="LELK01000004">
    <property type="protein sequence ID" value="KMM37050.1"/>
    <property type="molecule type" value="Genomic_DNA"/>
</dbReference>
<protein>
    <recommendedName>
        <fullName evidence="1">Rhodanese domain-containing protein</fullName>
    </recommendedName>
</protein>
<dbReference type="InterPro" id="IPR036873">
    <property type="entry name" value="Rhodanese-like_dom_sf"/>
</dbReference>
<name>A0A0J6CV84_9BACL</name>
<proteinExistence type="predicted"/>
<keyword evidence="3" id="KW-1185">Reference proteome</keyword>
<organism evidence="2 3">
    <name type="scientific">Guptibacillus hwajinpoensis</name>
    <dbReference type="NCBI Taxonomy" id="208199"/>
    <lineage>
        <taxon>Bacteria</taxon>
        <taxon>Bacillati</taxon>
        <taxon>Bacillota</taxon>
        <taxon>Bacilli</taxon>
        <taxon>Bacillales</taxon>
        <taxon>Guptibacillaceae</taxon>
        <taxon>Guptibacillus</taxon>
    </lineage>
</organism>
<evidence type="ECO:0000313" key="2">
    <source>
        <dbReference type="EMBL" id="KMM37050.1"/>
    </source>
</evidence>
<evidence type="ECO:0000313" key="3">
    <source>
        <dbReference type="Proteomes" id="UP000035996"/>
    </source>
</evidence>
<sequence length="102" mass="11096">MSGYVKDVTPTEVNEMVKQNKSISVVDVRGPEEVASGKIPGAYNLPVNELQSRMDELDKDTEHIIVCQSGGRSSMASMVLKSNGYKVLNMTGGMLQWSGDTE</sequence>
<dbReference type="Proteomes" id="UP000035996">
    <property type="component" value="Unassembled WGS sequence"/>
</dbReference>
<dbReference type="Pfam" id="PF00581">
    <property type="entry name" value="Rhodanese"/>
    <property type="match status" value="1"/>
</dbReference>
<dbReference type="RefSeq" id="WP_048311816.1">
    <property type="nucleotide sequence ID" value="NZ_CP119526.1"/>
</dbReference>
<dbReference type="PANTHER" id="PTHR43031">
    <property type="entry name" value="FAD-DEPENDENT OXIDOREDUCTASE"/>
    <property type="match status" value="1"/>
</dbReference>
<dbReference type="PANTHER" id="PTHR43031:SF17">
    <property type="entry name" value="SULFURTRANSFERASE YTWF-RELATED"/>
    <property type="match status" value="1"/>
</dbReference>
<gene>
    <name evidence="2" type="ORF">AB986_14245</name>
</gene>
<dbReference type="Gene3D" id="3.40.250.10">
    <property type="entry name" value="Rhodanese-like domain"/>
    <property type="match status" value="1"/>
</dbReference>
<dbReference type="STRING" id="157733.AB986_14245"/>
<dbReference type="SMART" id="SM00450">
    <property type="entry name" value="RHOD"/>
    <property type="match status" value="1"/>
</dbReference>
<evidence type="ECO:0000259" key="1">
    <source>
        <dbReference type="PROSITE" id="PS50206"/>
    </source>
</evidence>
<dbReference type="SUPFAM" id="SSF52821">
    <property type="entry name" value="Rhodanese/Cell cycle control phosphatase"/>
    <property type="match status" value="1"/>
</dbReference>
<comment type="caution">
    <text evidence="2">The sequence shown here is derived from an EMBL/GenBank/DDBJ whole genome shotgun (WGS) entry which is preliminary data.</text>
</comment>
<dbReference type="InterPro" id="IPR050229">
    <property type="entry name" value="GlpE_sulfurtransferase"/>
</dbReference>
<dbReference type="PROSITE" id="PS50206">
    <property type="entry name" value="RHODANESE_3"/>
    <property type="match status" value="1"/>
</dbReference>
<reference evidence="2" key="1">
    <citation type="submission" date="2015-06" db="EMBL/GenBank/DDBJ databases">
        <authorList>
            <person name="Liu B."/>
            <person name="Wang J."/>
            <person name="Zhu Y."/>
            <person name="Liu G."/>
            <person name="Chen Q."/>
            <person name="Zheng C."/>
            <person name="Che J."/>
            <person name="Ge C."/>
            <person name="Shi H."/>
            <person name="Pan Z."/>
            <person name="Liu X."/>
        </authorList>
    </citation>
    <scope>NUCLEOTIDE SEQUENCE [LARGE SCALE GENOMIC DNA]</scope>
    <source>
        <strain evidence="2">DSM 16346</strain>
    </source>
</reference>
<dbReference type="AlphaFoldDB" id="A0A0J6CV84"/>
<dbReference type="OrthoDB" id="9800872at2"/>
<feature type="domain" description="Rhodanese" evidence="1">
    <location>
        <begin position="19"/>
        <end position="102"/>
    </location>
</feature>
<accession>A0A0J6CV84</accession>